<dbReference type="InterPro" id="IPR036890">
    <property type="entry name" value="HATPase_C_sf"/>
</dbReference>
<dbReference type="InterPro" id="IPR003594">
    <property type="entry name" value="HATPase_dom"/>
</dbReference>
<dbReference type="AlphaFoldDB" id="A0A0U3BAE7"/>
<feature type="domain" description="Histidine kinase" evidence="3">
    <location>
        <begin position="16"/>
        <end position="230"/>
    </location>
</feature>
<reference evidence="4 5" key="1">
    <citation type="submission" date="2015-12" db="EMBL/GenBank/DDBJ databases">
        <title>Complete genome of Lacimicrobium alkaliphilum KCTC 32984.</title>
        <authorList>
            <person name="Kim S.-G."/>
            <person name="Lee Y.-J."/>
        </authorList>
    </citation>
    <scope>NUCLEOTIDE SEQUENCE [LARGE SCALE GENOMIC DNA]</scope>
    <source>
        <strain evidence="4 5">YelD216</strain>
    </source>
</reference>
<evidence type="ECO:0000256" key="1">
    <source>
        <dbReference type="ARBA" id="ARBA00000085"/>
    </source>
</evidence>
<dbReference type="KEGG" id="lal:AT746_10440"/>
<dbReference type="RefSeq" id="WP_062480059.1">
    <property type="nucleotide sequence ID" value="NZ_CP013650.1"/>
</dbReference>
<accession>A0A0U3BAE7</accession>
<comment type="catalytic activity">
    <reaction evidence="1">
        <text>ATP + protein L-histidine = ADP + protein N-phospho-L-histidine.</text>
        <dbReference type="EC" id="2.7.13.3"/>
    </reaction>
</comment>
<dbReference type="EMBL" id="CP013650">
    <property type="protein sequence ID" value="ALS98645.1"/>
    <property type="molecule type" value="Genomic_DNA"/>
</dbReference>
<evidence type="ECO:0000313" key="5">
    <source>
        <dbReference type="Proteomes" id="UP000068447"/>
    </source>
</evidence>
<dbReference type="OrthoDB" id="9122109at2"/>
<dbReference type="InterPro" id="IPR052023">
    <property type="entry name" value="Histidine_kinase_KdpD"/>
</dbReference>
<dbReference type="InterPro" id="IPR004358">
    <property type="entry name" value="Sig_transdc_His_kin-like_C"/>
</dbReference>
<organism evidence="4 5">
    <name type="scientific">Lacimicrobium alkaliphilum</name>
    <dbReference type="NCBI Taxonomy" id="1526571"/>
    <lineage>
        <taxon>Bacteria</taxon>
        <taxon>Pseudomonadati</taxon>
        <taxon>Pseudomonadota</taxon>
        <taxon>Gammaproteobacteria</taxon>
        <taxon>Alteromonadales</taxon>
        <taxon>Alteromonadaceae</taxon>
        <taxon>Lacimicrobium</taxon>
    </lineage>
</organism>
<evidence type="ECO:0000313" key="4">
    <source>
        <dbReference type="EMBL" id="ALS98645.1"/>
    </source>
</evidence>
<evidence type="ECO:0000259" key="3">
    <source>
        <dbReference type="PROSITE" id="PS50109"/>
    </source>
</evidence>
<protein>
    <recommendedName>
        <fullName evidence="2">histidine kinase</fullName>
        <ecNumber evidence="2">2.7.13.3</ecNumber>
    </recommendedName>
</protein>
<name>A0A0U3BAE7_9ALTE</name>
<dbReference type="GO" id="GO:0000155">
    <property type="term" value="F:phosphorelay sensor kinase activity"/>
    <property type="evidence" value="ECO:0007669"/>
    <property type="project" value="TreeGrafter"/>
</dbReference>
<dbReference type="Proteomes" id="UP000068447">
    <property type="component" value="Chromosome"/>
</dbReference>
<dbReference type="PANTHER" id="PTHR45569">
    <property type="entry name" value="SENSOR PROTEIN KDPD"/>
    <property type="match status" value="1"/>
</dbReference>
<dbReference type="EC" id="2.7.13.3" evidence="2"/>
<proteinExistence type="predicted"/>
<dbReference type="STRING" id="1526571.AT746_10440"/>
<dbReference type="PANTHER" id="PTHR45569:SF1">
    <property type="entry name" value="SENSOR PROTEIN KDPD"/>
    <property type="match status" value="1"/>
</dbReference>
<dbReference type="SUPFAM" id="SSF55874">
    <property type="entry name" value="ATPase domain of HSP90 chaperone/DNA topoisomerase II/histidine kinase"/>
    <property type="match status" value="1"/>
</dbReference>
<dbReference type="GO" id="GO:0005886">
    <property type="term" value="C:plasma membrane"/>
    <property type="evidence" value="ECO:0007669"/>
    <property type="project" value="TreeGrafter"/>
</dbReference>
<dbReference type="Gene3D" id="3.30.565.10">
    <property type="entry name" value="Histidine kinase-like ATPase, C-terminal domain"/>
    <property type="match status" value="1"/>
</dbReference>
<dbReference type="InterPro" id="IPR005467">
    <property type="entry name" value="His_kinase_dom"/>
</dbReference>
<gene>
    <name evidence="4" type="ORF">AT746_10440</name>
</gene>
<dbReference type="Pfam" id="PF02518">
    <property type="entry name" value="HATPase_c"/>
    <property type="match status" value="1"/>
</dbReference>
<keyword evidence="5" id="KW-1185">Reference proteome</keyword>
<dbReference type="PRINTS" id="PR00344">
    <property type="entry name" value="BCTRLSENSOR"/>
</dbReference>
<sequence>MPNSNKQIDFSTVLAAGVHDMKNSLCLLLQSVENLSRELPQHDDNITTNLASLQYEAFRLNTGLMQLLSLYRAEKQQLPVSIDEVYVEDIIDDILATNETYINNKHMELEIEQPEELAWYLDGDLVNLLLNDILINAMRYSNKKLKLSCFEEDGFLNFTLEDDGPGYPEEMLRAGNTDMRDFDISTGRTGLGLFFARMIAQAHTNNGKTGSIHLQNGGNLGGSVFTLKIP</sequence>
<evidence type="ECO:0000256" key="2">
    <source>
        <dbReference type="ARBA" id="ARBA00012438"/>
    </source>
</evidence>
<dbReference type="PROSITE" id="PS50109">
    <property type="entry name" value="HIS_KIN"/>
    <property type="match status" value="1"/>
</dbReference>
<dbReference type="SMART" id="SM00387">
    <property type="entry name" value="HATPase_c"/>
    <property type="match status" value="1"/>
</dbReference>